<evidence type="ECO:0000313" key="2">
    <source>
        <dbReference type="Proteomes" id="UP001234202"/>
    </source>
</evidence>
<protein>
    <submittedName>
        <fullName evidence="1">Uncharacterized protein</fullName>
    </submittedName>
</protein>
<dbReference type="Proteomes" id="UP001234202">
    <property type="component" value="Unassembled WGS sequence"/>
</dbReference>
<name>A0ACC2XII6_9TREE</name>
<keyword evidence="2" id="KW-1185">Reference proteome</keyword>
<reference evidence="1" key="1">
    <citation type="submission" date="2023-04" db="EMBL/GenBank/DDBJ databases">
        <title>Draft Genome sequencing of Naganishia species isolated from polar environments using Oxford Nanopore Technology.</title>
        <authorList>
            <person name="Leo P."/>
            <person name="Venkateswaran K."/>
        </authorList>
    </citation>
    <scope>NUCLEOTIDE SEQUENCE</scope>
    <source>
        <strain evidence="1">DBVPG 5303</strain>
    </source>
</reference>
<accession>A0ACC2XII6</accession>
<dbReference type="EMBL" id="JASBWV010000011">
    <property type="protein sequence ID" value="KAJ9123643.1"/>
    <property type="molecule type" value="Genomic_DNA"/>
</dbReference>
<evidence type="ECO:0000313" key="1">
    <source>
        <dbReference type="EMBL" id="KAJ9123643.1"/>
    </source>
</evidence>
<sequence length="250" mass="27697">MNAAQVADVIEEAYQGNGPQYNFYCAKYGPSGKKLCAREVREILSFKDGAKGIALFFGTSRGCFLINGNYSEPDIATTALGEEFRKRYEEATAKFIANLYGNDNIAGSSKRKHRLPQEQPLELLAPVKLPVRTPWTMQMSGSNMMAVYACSAWNESHSLFGMGNELLGGMEDWVALDIDVPIDDARLAREEVGSQLSILVTENPEAYEHFKLEHQHYIQQVLQGPQNASRQPARQPRAAASQSVYSAARA</sequence>
<organism evidence="1 2">
    <name type="scientific">Naganishia onofrii</name>
    <dbReference type="NCBI Taxonomy" id="1851511"/>
    <lineage>
        <taxon>Eukaryota</taxon>
        <taxon>Fungi</taxon>
        <taxon>Dikarya</taxon>
        <taxon>Basidiomycota</taxon>
        <taxon>Agaricomycotina</taxon>
        <taxon>Tremellomycetes</taxon>
        <taxon>Filobasidiales</taxon>
        <taxon>Filobasidiaceae</taxon>
        <taxon>Naganishia</taxon>
    </lineage>
</organism>
<proteinExistence type="predicted"/>
<comment type="caution">
    <text evidence="1">The sequence shown here is derived from an EMBL/GenBank/DDBJ whole genome shotgun (WGS) entry which is preliminary data.</text>
</comment>
<gene>
    <name evidence="1" type="ORF">QFC24_003413</name>
</gene>